<dbReference type="EC" id="7.1.1.-" evidence="11"/>
<dbReference type="PROSITE" id="PS51085">
    <property type="entry name" value="2FE2S_FER_2"/>
    <property type="match status" value="1"/>
</dbReference>
<dbReference type="Pfam" id="PF00384">
    <property type="entry name" value="Molybdopterin"/>
    <property type="match status" value="1"/>
</dbReference>
<dbReference type="SUPFAM" id="SSF53706">
    <property type="entry name" value="Formate dehydrogenase/DMSO reductase, domains 1-3"/>
    <property type="match status" value="1"/>
</dbReference>
<dbReference type="Proteomes" id="UP000509429">
    <property type="component" value="Chromosome"/>
</dbReference>
<dbReference type="FunFam" id="3.30.70.20:FF:000002">
    <property type="entry name" value="NADH-ubiquinone oxidoreductase 75 kDa subunit"/>
    <property type="match status" value="1"/>
</dbReference>
<dbReference type="InterPro" id="IPR006963">
    <property type="entry name" value="Mopterin_OxRdtase_4Fe-4S_dom"/>
</dbReference>
<dbReference type="CDD" id="cd00207">
    <property type="entry name" value="fer2"/>
    <property type="match status" value="1"/>
</dbReference>
<evidence type="ECO:0000256" key="4">
    <source>
        <dbReference type="ARBA" id="ARBA00022723"/>
    </source>
</evidence>
<keyword evidence="3 11" id="KW-0004">4Fe-4S</keyword>
<dbReference type="SMART" id="SM00929">
    <property type="entry name" value="NADH-G_4Fe-4S_3"/>
    <property type="match status" value="1"/>
</dbReference>
<evidence type="ECO:0000313" key="15">
    <source>
        <dbReference type="EMBL" id="QKQ23729.1"/>
    </source>
</evidence>
<dbReference type="InterPro" id="IPR006656">
    <property type="entry name" value="Mopterin_OxRdtase"/>
</dbReference>
<dbReference type="InterPro" id="IPR050123">
    <property type="entry name" value="Prok_molybdopt-oxidoreductase"/>
</dbReference>
<dbReference type="AlphaFoldDB" id="A0A6N0HN05"/>
<dbReference type="Pfam" id="PF22117">
    <property type="entry name" value="Fer4_Nqo3"/>
    <property type="match status" value="1"/>
</dbReference>
<keyword evidence="6 11" id="KW-0408">Iron</keyword>
<keyword evidence="8 11" id="KW-0520">NAD</keyword>
<feature type="domain" description="4Fe-4S His(Cys)3-ligated-type" evidence="14">
    <location>
        <begin position="80"/>
        <end position="119"/>
    </location>
</feature>
<dbReference type="PROSITE" id="PS00642">
    <property type="entry name" value="COMPLEX1_75K_2"/>
    <property type="match status" value="1"/>
</dbReference>
<comment type="function">
    <text evidence="11">NDH-1 shuttles electrons from NADH, via FMN and iron-sulfur (Fe-S) centers, to quinones in the respiratory chain. Couples the redox reaction to proton translocation (for every two electrons transferred, four hydrogen ions are translocated across the cytoplasmic membrane), and thus conserves the redox energy in a proton gradient.</text>
</comment>
<proteinExistence type="inferred from homology"/>
<evidence type="ECO:0000256" key="1">
    <source>
        <dbReference type="ARBA" id="ARBA00001966"/>
    </source>
</evidence>
<dbReference type="KEGG" id="reo:HUE58_00605"/>
<evidence type="ECO:0000256" key="8">
    <source>
        <dbReference type="ARBA" id="ARBA00023027"/>
    </source>
</evidence>
<dbReference type="PROSITE" id="PS51669">
    <property type="entry name" value="4FE4S_MOW_BIS_MGD"/>
    <property type="match status" value="1"/>
</dbReference>
<evidence type="ECO:0000256" key="5">
    <source>
        <dbReference type="ARBA" id="ARBA00022967"/>
    </source>
</evidence>
<evidence type="ECO:0000256" key="2">
    <source>
        <dbReference type="ARBA" id="ARBA00005404"/>
    </source>
</evidence>
<evidence type="ECO:0000256" key="11">
    <source>
        <dbReference type="RuleBase" id="RU003525"/>
    </source>
</evidence>
<dbReference type="InterPro" id="IPR019574">
    <property type="entry name" value="NADH_UbQ_OxRdtase_Gsu_4Fe4S-bd"/>
</dbReference>
<dbReference type="GO" id="GO:0016020">
    <property type="term" value="C:membrane"/>
    <property type="evidence" value="ECO:0007669"/>
    <property type="project" value="InterPro"/>
</dbReference>
<evidence type="ECO:0000256" key="7">
    <source>
        <dbReference type="ARBA" id="ARBA00023014"/>
    </source>
</evidence>
<dbReference type="SUPFAM" id="SSF54862">
    <property type="entry name" value="4Fe-4S ferredoxins"/>
    <property type="match status" value="1"/>
</dbReference>
<evidence type="ECO:0000256" key="9">
    <source>
        <dbReference type="ARBA" id="ARBA00026021"/>
    </source>
</evidence>
<keyword evidence="11" id="KW-0001">2Fe-2S</keyword>
<keyword evidence="15" id="KW-0560">Oxidoreductase</keyword>
<keyword evidence="4 11" id="KW-0479">Metal-binding</keyword>
<dbReference type="GO" id="GO:0048038">
    <property type="term" value="F:quinone binding"/>
    <property type="evidence" value="ECO:0007669"/>
    <property type="project" value="UniProtKB-UniRule"/>
</dbReference>
<evidence type="ECO:0000259" key="12">
    <source>
        <dbReference type="PROSITE" id="PS51085"/>
    </source>
</evidence>
<dbReference type="Gene3D" id="3.10.20.740">
    <property type="match status" value="1"/>
</dbReference>
<sequence length="753" mass="83064">MADIEIEIDGKVVNAKAGEMLITVSDREGISVPRFCYHKKLSVAASCRMCLVDVEGVPKPQPACSTPVNEGMKVHTQNDKAKASQKAVMEFLLINHPLDCPICDQGGECELQDLAVEYGSDVSRFSEGKRIVPDSDIGALIQTDMTRCIHCTRCVRFGLEIAGMMEMGGTGRGENLKIEPFLREGIQSELSGNMIDVCPVGALTSKPFRYELRSWQMNSMPSIARHDLVGSNLFVQTYKGKVKRVVSADNDWVNETWISDRDRFSYEGLTHKNRLLEPQIKVQGQWKQVSWKVALDYAVKGLNSHVLKHQKANQLGGLVSSTATMEELYLLKKILTEVGCDNIDHRLNVKNLDNTITLDSNIKLDALEMIDYALIVGANIQLEQPMINHRLRKATKKGADIDVLNIMAFDFNYLLNTENITAPNKIVPTLAGVLKSIITNNAQELPGYLAAVKVDEVANNIAFKLLNSSSSVIILGEHIINNEDASVIANLVTQIARNVNSKTLNLSITANTIAANLVGFVPQNSGMDVNTMLVSDMRGFILLDIYPQYDFHDLEIAVKAFTKDDTFVISLNGFKDDIVSDYSDVILPIASVYETSGTQLNINNDMQSYTAAVKAPNEVKPAWKVLKVMADLLELPGFHYADSTQILAEISHQPYAKHTHDEHINLTSKYNSISTIWQSSPYSIDAVLRHSSALQKTKIGQMNSAYMNQASAETLGLSADDKYLGVPVVITSAVADDCVFINANQATNTQEQA</sequence>
<comment type="catalytic activity">
    <reaction evidence="10 11">
        <text>a quinone + NADH + 5 H(+)(in) = a quinol + NAD(+) + 4 H(+)(out)</text>
        <dbReference type="Rhea" id="RHEA:57888"/>
        <dbReference type="ChEBI" id="CHEBI:15378"/>
        <dbReference type="ChEBI" id="CHEBI:24646"/>
        <dbReference type="ChEBI" id="CHEBI:57540"/>
        <dbReference type="ChEBI" id="CHEBI:57945"/>
        <dbReference type="ChEBI" id="CHEBI:132124"/>
    </reaction>
</comment>
<dbReference type="GO" id="GO:0051539">
    <property type="term" value="F:4 iron, 4 sulfur cluster binding"/>
    <property type="evidence" value="ECO:0007669"/>
    <property type="project" value="UniProtKB-KW"/>
</dbReference>
<dbReference type="PROSITE" id="PS00643">
    <property type="entry name" value="COMPLEX1_75K_3"/>
    <property type="match status" value="1"/>
</dbReference>
<evidence type="ECO:0000313" key="16">
    <source>
        <dbReference type="Proteomes" id="UP000509429"/>
    </source>
</evidence>
<comment type="cofactor">
    <cofactor evidence="11">
        <name>[2Fe-2S] cluster</name>
        <dbReference type="ChEBI" id="CHEBI:190135"/>
    </cofactor>
    <text evidence="11">Binds 1 [2Fe-2S] cluster per subunit.</text>
</comment>
<dbReference type="InterPro" id="IPR036010">
    <property type="entry name" value="2Fe-2S_ferredoxin-like_sf"/>
</dbReference>
<dbReference type="SUPFAM" id="SSF54292">
    <property type="entry name" value="2Fe-2S ferredoxin-like"/>
    <property type="match status" value="1"/>
</dbReference>
<dbReference type="InterPro" id="IPR000283">
    <property type="entry name" value="NADH_UbQ_OxRdtase_75kDa_su_CS"/>
</dbReference>
<dbReference type="PANTHER" id="PTHR43105">
    <property type="entry name" value="RESPIRATORY NITRATE REDUCTASE"/>
    <property type="match status" value="1"/>
</dbReference>
<dbReference type="InterPro" id="IPR054351">
    <property type="entry name" value="NADH_UbQ_OxRdtase_ferredoxin"/>
</dbReference>
<comment type="similarity">
    <text evidence="2 11">Belongs to the complex I 75 kDa subunit family.</text>
</comment>
<dbReference type="Gene3D" id="3.30.70.20">
    <property type="match status" value="1"/>
</dbReference>
<evidence type="ECO:0000256" key="6">
    <source>
        <dbReference type="ARBA" id="ARBA00023004"/>
    </source>
</evidence>
<evidence type="ECO:0000256" key="3">
    <source>
        <dbReference type="ARBA" id="ARBA00022485"/>
    </source>
</evidence>
<dbReference type="Pfam" id="PF13510">
    <property type="entry name" value="Fer2_4"/>
    <property type="match status" value="1"/>
</dbReference>
<evidence type="ECO:0000256" key="10">
    <source>
        <dbReference type="ARBA" id="ARBA00047712"/>
    </source>
</evidence>
<evidence type="ECO:0000259" key="14">
    <source>
        <dbReference type="PROSITE" id="PS51839"/>
    </source>
</evidence>
<dbReference type="GO" id="GO:0042773">
    <property type="term" value="P:ATP synthesis coupled electron transport"/>
    <property type="evidence" value="ECO:0007669"/>
    <property type="project" value="InterPro"/>
</dbReference>
<dbReference type="Pfam" id="PF10588">
    <property type="entry name" value="NADH-G_4Fe-4S_3"/>
    <property type="match status" value="1"/>
</dbReference>
<keyword evidence="5 11" id="KW-1278">Translocase</keyword>
<dbReference type="GO" id="GO:0046872">
    <property type="term" value="F:metal ion binding"/>
    <property type="evidence" value="ECO:0007669"/>
    <property type="project" value="UniProtKB-UniRule"/>
</dbReference>
<protein>
    <recommendedName>
        <fullName evidence="11">NADH-quinone oxidoreductase</fullName>
        <ecNumber evidence="11">7.1.1.-</ecNumber>
    </recommendedName>
</protein>
<feature type="domain" description="4Fe-4S Mo/W bis-MGD-type" evidence="13">
    <location>
        <begin position="217"/>
        <end position="273"/>
    </location>
</feature>
<dbReference type="PANTHER" id="PTHR43105:SF13">
    <property type="entry name" value="NADH-UBIQUINONE OXIDOREDUCTASE 75 KDA SUBUNIT, MITOCHONDRIAL"/>
    <property type="match status" value="1"/>
</dbReference>
<dbReference type="Pfam" id="PF22151">
    <property type="entry name" value="Fer4_NDSU1"/>
    <property type="match status" value="1"/>
</dbReference>
<keyword evidence="7 11" id="KW-0411">Iron-sulfur</keyword>
<reference evidence="15 16" key="1">
    <citation type="submission" date="2020-05" db="EMBL/GenBank/DDBJ databases">
        <title>Horizontal transmission and recombination maintain forever young bacterial symbiont genomes.</title>
        <authorList>
            <person name="Russell S.L."/>
            <person name="Pepper-Tunick E."/>
            <person name="Svedberg J."/>
            <person name="Byrne A."/>
            <person name="Ruelas Castillo J."/>
            <person name="Vollmers C."/>
            <person name="Beinart R.A."/>
            <person name="Corbett-Detig R."/>
        </authorList>
    </citation>
    <scope>NUCLEOTIDE SEQUENCE [LARGE SCALE GENOMIC DNA]</scope>
    <source>
        <strain evidence="15">JDF_Ridge</strain>
    </source>
</reference>
<dbReference type="FunFam" id="3.10.20.740:FF:000001">
    <property type="entry name" value="NADH-quinone oxidoreductase subunit G"/>
    <property type="match status" value="1"/>
</dbReference>
<comment type="subunit">
    <text evidence="9">Composed of 13 different subunits. Subunits NuoCD, E, F, and G constitute the peripheral sector of the complex.</text>
</comment>
<dbReference type="NCBIfam" id="TIGR01973">
    <property type="entry name" value="NuoG"/>
    <property type="match status" value="1"/>
</dbReference>
<keyword evidence="11" id="KW-0874">Quinone</keyword>
<dbReference type="Gene3D" id="3.40.50.740">
    <property type="match status" value="2"/>
</dbReference>
<dbReference type="PROSITE" id="PS51839">
    <property type="entry name" value="4FE4S_HC3"/>
    <property type="match status" value="1"/>
</dbReference>
<feature type="domain" description="2Fe-2S ferredoxin-type" evidence="12">
    <location>
        <begin position="2"/>
        <end position="80"/>
    </location>
</feature>
<organism evidence="15 16">
    <name type="scientific">Candidatus Ruthia endofausta</name>
    <dbReference type="NCBI Taxonomy" id="2738852"/>
    <lineage>
        <taxon>Bacteria</taxon>
        <taxon>Pseudomonadati</taxon>
        <taxon>Pseudomonadota</taxon>
        <taxon>Gammaproteobacteria</taxon>
        <taxon>Candidatus Pseudothioglobaceae</taxon>
        <taxon>Candidatus Ruthturnera</taxon>
    </lineage>
</organism>
<dbReference type="EMBL" id="CP054490">
    <property type="protein sequence ID" value="QKQ23729.1"/>
    <property type="molecule type" value="Genomic_DNA"/>
</dbReference>
<dbReference type="Gene3D" id="3.40.228.10">
    <property type="entry name" value="Dimethylsulfoxide Reductase, domain 2"/>
    <property type="match status" value="1"/>
</dbReference>
<dbReference type="PROSITE" id="PS00641">
    <property type="entry name" value="COMPLEX1_75K_1"/>
    <property type="match status" value="1"/>
</dbReference>
<comment type="cofactor">
    <cofactor evidence="1 11">
        <name>[4Fe-4S] cluster</name>
        <dbReference type="ChEBI" id="CHEBI:49883"/>
    </cofactor>
</comment>
<dbReference type="RefSeq" id="WP_174605169.1">
    <property type="nucleotide sequence ID" value="NZ_CP054490.1"/>
</dbReference>
<dbReference type="InterPro" id="IPR010228">
    <property type="entry name" value="NADH_UbQ_OxRdtase_Gsu"/>
</dbReference>
<gene>
    <name evidence="15" type="ORF">HUE58_00605</name>
</gene>
<dbReference type="GO" id="GO:0051537">
    <property type="term" value="F:2 iron, 2 sulfur cluster binding"/>
    <property type="evidence" value="ECO:0007669"/>
    <property type="project" value="UniProtKB-UniRule"/>
</dbReference>
<name>A0A6N0HN05_9GAMM</name>
<evidence type="ECO:0000259" key="13">
    <source>
        <dbReference type="PROSITE" id="PS51669"/>
    </source>
</evidence>
<dbReference type="GO" id="GO:0008137">
    <property type="term" value="F:NADH dehydrogenase (ubiquinone) activity"/>
    <property type="evidence" value="ECO:0007669"/>
    <property type="project" value="UniProtKB-UniRule"/>
</dbReference>
<dbReference type="InterPro" id="IPR001041">
    <property type="entry name" value="2Fe-2S_ferredoxin-type"/>
</dbReference>
<keyword evidence="16" id="KW-1185">Reference proteome</keyword>
<accession>A0A6N0HN05</accession>
<dbReference type="GO" id="GO:0016651">
    <property type="term" value="F:oxidoreductase activity, acting on NAD(P)H"/>
    <property type="evidence" value="ECO:0007669"/>
    <property type="project" value="InterPro"/>
</dbReference>